<evidence type="ECO:0000256" key="4">
    <source>
        <dbReference type="ARBA" id="ARBA00023172"/>
    </source>
</evidence>
<evidence type="ECO:0000259" key="6">
    <source>
        <dbReference type="PROSITE" id="PS51898"/>
    </source>
</evidence>
<accession>A0ABX1NHS3</accession>
<dbReference type="Proteomes" id="UP000634522">
    <property type="component" value="Unassembled WGS sequence"/>
</dbReference>
<reference evidence="8 9" key="1">
    <citation type="submission" date="2019-12" db="EMBL/GenBank/DDBJ databases">
        <title>Comparative genomics gives insights into the taxonomy of the Azoarcus-Aromatoleum group and reveals separate origins of nif in the plant-associated Azoarcus and non-plant-associated Aromatoleum sub-groups.</title>
        <authorList>
            <person name="Lafos M."/>
            <person name="Maluk M."/>
            <person name="Batista M."/>
            <person name="Junghare M."/>
            <person name="Carmona M."/>
            <person name="Faoro H."/>
            <person name="Cruz L.M."/>
            <person name="Battistoni F."/>
            <person name="De Souza E."/>
            <person name="Pedrosa F."/>
            <person name="Chen W.-M."/>
            <person name="Poole P.S."/>
            <person name="Dixon R.A."/>
            <person name="James E.K."/>
        </authorList>
    </citation>
    <scope>NUCLEOTIDE SEQUENCE [LARGE SCALE GENOMIC DNA]</scope>
    <source>
        <strain evidence="8 9">T</strain>
    </source>
</reference>
<keyword evidence="4" id="KW-0233">DNA recombination</keyword>
<evidence type="ECO:0000313" key="9">
    <source>
        <dbReference type="Proteomes" id="UP000634522"/>
    </source>
</evidence>
<name>A0ABX1NHS3_9RHOO</name>
<evidence type="ECO:0000313" key="8">
    <source>
        <dbReference type="EMBL" id="NMF98819.1"/>
    </source>
</evidence>
<evidence type="ECO:0000256" key="5">
    <source>
        <dbReference type="PROSITE-ProRule" id="PRU01248"/>
    </source>
</evidence>
<dbReference type="InterPro" id="IPR044068">
    <property type="entry name" value="CB"/>
</dbReference>
<dbReference type="CDD" id="cd01184">
    <property type="entry name" value="INT_C_like_1"/>
    <property type="match status" value="1"/>
</dbReference>
<feature type="domain" description="Tyr recombinase" evidence="6">
    <location>
        <begin position="220"/>
        <end position="423"/>
    </location>
</feature>
<keyword evidence="3 5" id="KW-0238">DNA-binding</keyword>
<keyword evidence="2" id="KW-0229">DNA integration</keyword>
<dbReference type="PROSITE" id="PS51900">
    <property type="entry name" value="CB"/>
    <property type="match status" value="1"/>
</dbReference>
<dbReference type="EMBL" id="WTVS01000032">
    <property type="protein sequence ID" value="NMF98819.1"/>
    <property type="molecule type" value="Genomic_DNA"/>
</dbReference>
<organism evidence="8 9">
    <name type="scientific">Aromatoleum toluolicum</name>
    <dbReference type="NCBI Taxonomy" id="90060"/>
    <lineage>
        <taxon>Bacteria</taxon>
        <taxon>Pseudomonadati</taxon>
        <taxon>Pseudomonadota</taxon>
        <taxon>Betaproteobacteria</taxon>
        <taxon>Rhodocyclales</taxon>
        <taxon>Rhodocyclaceae</taxon>
        <taxon>Aromatoleum</taxon>
    </lineage>
</organism>
<dbReference type="SUPFAM" id="SSF56349">
    <property type="entry name" value="DNA breaking-rejoining enzymes"/>
    <property type="match status" value="1"/>
</dbReference>
<dbReference type="PANTHER" id="PTHR30349">
    <property type="entry name" value="PHAGE INTEGRASE-RELATED"/>
    <property type="match status" value="1"/>
</dbReference>
<proteinExistence type="inferred from homology"/>
<dbReference type="InterPro" id="IPR046668">
    <property type="entry name" value="DUF6538"/>
</dbReference>
<dbReference type="InterPro" id="IPR011010">
    <property type="entry name" value="DNA_brk_join_enz"/>
</dbReference>
<sequence length="435" mass="48046">MSYLTFHHNSFYFQIRVPTALAATFGPIIRINLQTSDRATARPIALRLASDWLSRFDVARGQVLAIPAATYGPSAVAIPSPTHAASMMEVVPYVGGAAPDCTELATSGRSTTRIAERATDSALFDTWKSIDRGREPSTVREMQASIREFRRFCKAPAPELSRQDVAGFRDHLLGKGQARATVSKKVGFISTLLQVGFDAGVLPQNVARGLKIPRAKVPTLVRRVFTTDELKRIFGSEVYTRQYRPIAGGGEACAWLPMIALVTGARLEEIAQLRTDDIRIDAAHGPLMRITDEDPDQHLKTDGSRRMVPLHADAVRAGFLDYVDAVRDARQKWLFPDLERDHDGRRGGNFGKWFGRYLRSRRGLGISDPRVVFHCFRHTFKTLCRAALIPEDVHDALTGHVSSSVSRKYGEMPLGPLVAAIAAVKLPIALPRVDV</sequence>
<dbReference type="InterPro" id="IPR002104">
    <property type="entry name" value="Integrase_catalytic"/>
</dbReference>
<dbReference type="PROSITE" id="PS51898">
    <property type="entry name" value="TYR_RECOMBINASE"/>
    <property type="match status" value="1"/>
</dbReference>
<gene>
    <name evidence="8" type="ORF">GPA27_15660</name>
</gene>
<evidence type="ECO:0000256" key="2">
    <source>
        <dbReference type="ARBA" id="ARBA00022908"/>
    </source>
</evidence>
<comment type="caution">
    <text evidence="8">The sequence shown here is derived from an EMBL/GenBank/DDBJ whole genome shotgun (WGS) entry which is preliminary data.</text>
</comment>
<dbReference type="Gene3D" id="1.10.150.130">
    <property type="match status" value="1"/>
</dbReference>
<dbReference type="InterPro" id="IPR013762">
    <property type="entry name" value="Integrase-like_cat_sf"/>
</dbReference>
<evidence type="ECO:0000256" key="3">
    <source>
        <dbReference type="ARBA" id="ARBA00023125"/>
    </source>
</evidence>
<dbReference type="InterPro" id="IPR010998">
    <property type="entry name" value="Integrase_recombinase_N"/>
</dbReference>
<keyword evidence="9" id="KW-1185">Reference proteome</keyword>
<protein>
    <submittedName>
        <fullName evidence="8">Tyrosine-type recombinase/integrase</fullName>
    </submittedName>
</protein>
<evidence type="ECO:0000259" key="7">
    <source>
        <dbReference type="PROSITE" id="PS51900"/>
    </source>
</evidence>
<dbReference type="Pfam" id="PF00589">
    <property type="entry name" value="Phage_integrase"/>
    <property type="match status" value="1"/>
</dbReference>
<dbReference type="InterPro" id="IPR050090">
    <property type="entry name" value="Tyrosine_recombinase_XerCD"/>
</dbReference>
<comment type="similarity">
    <text evidence="1">Belongs to the 'phage' integrase family.</text>
</comment>
<dbReference type="Gene3D" id="1.10.443.10">
    <property type="entry name" value="Intergrase catalytic core"/>
    <property type="match status" value="1"/>
</dbReference>
<evidence type="ECO:0000256" key="1">
    <source>
        <dbReference type="ARBA" id="ARBA00008857"/>
    </source>
</evidence>
<dbReference type="PANTHER" id="PTHR30349:SF64">
    <property type="entry name" value="PROPHAGE INTEGRASE INTD-RELATED"/>
    <property type="match status" value="1"/>
</dbReference>
<dbReference type="RefSeq" id="WP_169141509.1">
    <property type="nucleotide sequence ID" value="NZ_WTVS01000032.1"/>
</dbReference>
<feature type="domain" description="Core-binding (CB)" evidence="7">
    <location>
        <begin position="118"/>
        <end position="197"/>
    </location>
</feature>
<dbReference type="Pfam" id="PF20172">
    <property type="entry name" value="DUF6538"/>
    <property type="match status" value="1"/>
</dbReference>